<dbReference type="CDD" id="cd00200">
    <property type="entry name" value="WD40"/>
    <property type="match status" value="1"/>
</dbReference>
<gene>
    <name evidence="1" type="ORF">PACLA_8A036102</name>
</gene>
<sequence>MDYPDILRLNGHSNFVEDCCYSADSSRIVSCSGDQTVLLWDTQTGQKTQTIGKHDAEVWSCDFSPFGIYICSASSDKTVRIWDQRVQGEVATFKGHTKTVWSCTFHQSWSSWKLASASSDNSVKIWNWKTLSVEQTIENHQNNVDHVSFSNNGQSLVTCGRDWTVQILENYSDKSERKLKILAKHRSRVNYCCFSGTDDELVLSCSDDRTVKVWDRVTLANTKTFTGHLNNVWSCDTRPLGDRTILVSCSSDKTVRFWDMQDGSELRKIRTMDNEIESEDQLLCCRFSPDMSQLAVCSNNGNLYLIEMRGIVQKMLEHFT</sequence>
<proteinExistence type="predicted"/>
<dbReference type="SUPFAM" id="SSF50978">
    <property type="entry name" value="WD40 repeat-like"/>
    <property type="match status" value="1"/>
</dbReference>
<dbReference type="InterPro" id="IPR019775">
    <property type="entry name" value="WD40_repeat_CS"/>
</dbReference>
<dbReference type="PROSITE" id="PS50294">
    <property type="entry name" value="WD_REPEATS_REGION"/>
    <property type="match status" value="5"/>
</dbReference>
<dbReference type="PRINTS" id="PR00320">
    <property type="entry name" value="GPROTEINBRPT"/>
</dbReference>
<reference evidence="1" key="1">
    <citation type="submission" date="2020-04" db="EMBL/GenBank/DDBJ databases">
        <authorList>
            <person name="Alioto T."/>
            <person name="Alioto T."/>
            <person name="Gomez Garrido J."/>
        </authorList>
    </citation>
    <scope>NUCLEOTIDE SEQUENCE</scope>
    <source>
        <strain evidence="1">A484AB</strain>
    </source>
</reference>
<dbReference type="SMART" id="SM00320">
    <property type="entry name" value="WD40"/>
    <property type="match status" value="7"/>
</dbReference>
<dbReference type="PROSITE" id="PS50082">
    <property type="entry name" value="WD_REPEATS_2"/>
    <property type="match status" value="6"/>
</dbReference>
<dbReference type="AlphaFoldDB" id="A0A6S7I0N0"/>
<accession>A0A6S7I0N0</accession>
<comment type="caution">
    <text evidence="1">The sequence shown here is derived from an EMBL/GenBank/DDBJ whole genome shotgun (WGS) entry which is preliminary data.</text>
</comment>
<dbReference type="InterPro" id="IPR015943">
    <property type="entry name" value="WD40/YVTN_repeat-like_dom_sf"/>
</dbReference>
<name>A0A6S7I0N0_PARCT</name>
<dbReference type="Proteomes" id="UP001152795">
    <property type="component" value="Unassembled WGS sequence"/>
</dbReference>
<evidence type="ECO:0000313" key="1">
    <source>
        <dbReference type="EMBL" id="CAB4011824.1"/>
    </source>
</evidence>
<dbReference type="InterPro" id="IPR036322">
    <property type="entry name" value="WD40_repeat_dom_sf"/>
</dbReference>
<protein>
    <submittedName>
        <fullName evidence="1">WD-40 repeat-containing</fullName>
    </submittedName>
</protein>
<dbReference type="InterPro" id="IPR020472">
    <property type="entry name" value="WD40_PAC1"/>
</dbReference>
<keyword evidence="2" id="KW-1185">Reference proteome</keyword>
<dbReference type="PANTHER" id="PTHR19879:SF9">
    <property type="entry name" value="TRANSCRIPTION INITIATION FACTOR TFIID SUBUNIT 5"/>
    <property type="match status" value="1"/>
</dbReference>
<dbReference type="EMBL" id="CACRXK020007277">
    <property type="protein sequence ID" value="CAB4011824.1"/>
    <property type="molecule type" value="Genomic_DNA"/>
</dbReference>
<dbReference type="PANTHER" id="PTHR19879">
    <property type="entry name" value="TRANSCRIPTION INITIATION FACTOR TFIID"/>
    <property type="match status" value="1"/>
</dbReference>
<dbReference type="PROSITE" id="PS00678">
    <property type="entry name" value="WD_REPEATS_1"/>
    <property type="match status" value="2"/>
</dbReference>
<dbReference type="OrthoDB" id="2161379at2759"/>
<organism evidence="1 2">
    <name type="scientific">Paramuricea clavata</name>
    <name type="common">Red gorgonian</name>
    <name type="synonym">Violescent sea-whip</name>
    <dbReference type="NCBI Taxonomy" id="317549"/>
    <lineage>
        <taxon>Eukaryota</taxon>
        <taxon>Metazoa</taxon>
        <taxon>Cnidaria</taxon>
        <taxon>Anthozoa</taxon>
        <taxon>Octocorallia</taxon>
        <taxon>Malacalcyonacea</taxon>
        <taxon>Plexauridae</taxon>
        <taxon>Paramuricea</taxon>
    </lineage>
</organism>
<evidence type="ECO:0000313" key="2">
    <source>
        <dbReference type="Proteomes" id="UP001152795"/>
    </source>
</evidence>
<dbReference type="InterPro" id="IPR001680">
    <property type="entry name" value="WD40_rpt"/>
</dbReference>
<dbReference type="Gene3D" id="2.130.10.10">
    <property type="entry name" value="YVTN repeat-like/Quinoprotein amine dehydrogenase"/>
    <property type="match status" value="2"/>
</dbReference>
<dbReference type="Pfam" id="PF00400">
    <property type="entry name" value="WD40"/>
    <property type="match status" value="7"/>
</dbReference>